<gene>
    <name evidence="4" type="ordered locus">Daro_2722</name>
</gene>
<proteinExistence type="predicted"/>
<dbReference type="STRING" id="159087.Daro_2722"/>
<evidence type="ECO:0000256" key="2">
    <source>
        <dbReference type="ARBA" id="ARBA00022898"/>
    </source>
</evidence>
<feature type="modified residue" description="N6-(pyridoxal phosphate)lysine" evidence="3">
    <location>
        <position position="197"/>
    </location>
</feature>
<evidence type="ECO:0000313" key="4">
    <source>
        <dbReference type="EMBL" id="AAZ47452.1"/>
    </source>
</evidence>
<dbReference type="Gene3D" id="3.40.640.10">
    <property type="entry name" value="Type I PLP-dependent aspartate aminotransferase-like (Major domain)"/>
    <property type="match status" value="1"/>
</dbReference>
<dbReference type="InterPro" id="IPR015422">
    <property type="entry name" value="PyrdxlP-dep_Trfase_small"/>
</dbReference>
<dbReference type="OrthoDB" id="9766472at2"/>
<dbReference type="GO" id="GO:0019265">
    <property type="term" value="P:glycine biosynthetic process, by transamination of glyoxylate"/>
    <property type="evidence" value="ECO:0007669"/>
    <property type="project" value="TreeGrafter"/>
</dbReference>
<dbReference type="PANTHER" id="PTHR21152">
    <property type="entry name" value="AMINOTRANSFERASE CLASS V"/>
    <property type="match status" value="1"/>
</dbReference>
<reference evidence="4" key="1">
    <citation type="submission" date="2005-08" db="EMBL/GenBank/DDBJ databases">
        <title>Complete sequence of Dechloromonas aromatica RCB.</title>
        <authorList>
            <person name="Salinero K.K."/>
            <person name="Copeland A."/>
            <person name="Lucas S."/>
            <person name="Lapidus A."/>
            <person name="Barry K."/>
            <person name="Detter J.C."/>
            <person name="Glavina T."/>
            <person name="Hammon N."/>
            <person name="Israni S."/>
            <person name="Pitluck S."/>
            <person name="Di Bartolo G."/>
            <person name="Trong S."/>
            <person name="Schmutz J."/>
            <person name="Larimer F."/>
            <person name="Land M."/>
            <person name="Ivanova N."/>
            <person name="Richardson P."/>
        </authorList>
    </citation>
    <scope>NUCLEOTIDE SEQUENCE</scope>
    <source>
        <strain evidence="4">RCB</strain>
    </source>
</reference>
<sequence length="376" mass="40752">MPALLPQPDPDGLLEYSVVYTDRALNHMSQRFQGVMKDISRLMKQVYNAKSAIIVPGSGTYGMEAVARQFATDKKVLVIRNGWFSFRWTQIFDMGKIPSESIVLKARQTGSGSQAPFAPAPIEEVVAAIHQHRPAVVFAPHVETSSGMILPDSYIKAVGEAVRAVGGMFVLDCIASGTIWVDMAANNVDVLISAPQKGWSASPCCAMIALGERARAHIDSTTSTSFACDLKKWLQIMEAFENGGHAYHATMPTDALATLRDVMLETEAYGFDKVCAEQREVGRRIRELMVAKGFPSVAAEGFQAPGVVVSYTTDPDIQSGKKFLAQGLQTAAGVPLQCDEPADFRTFRLGLFGLEKLHNPELTLANLAKALDSVLA</sequence>
<keyword evidence="2 3" id="KW-0663">Pyridoxal phosphate</keyword>
<dbReference type="InterPro" id="IPR015424">
    <property type="entry name" value="PyrdxlP-dep_Trfase"/>
</dbReference>
<dbReference type="EMBL" id="CP000089">
    <property type="protein sequence ID" value="AAZ47452.1"/>
    <property type="molecule type" value="Genomic_DNA"/>
</dbReference>
<organism evidence="4">
    <name type="scientific">Dechloromonas aromatica (strain RCB)</name>
    <dbReference type="NCBI Taxonomy" id="159087"/>
    <lineage>
        <taxon>Bacteria</taxon>
        <taxon>Pseudomonadati</taxon>
        <taxon>Pseudomonadota</taxon>
        <taxon>Betaproteobacteria</taxon>
        <taxon>Rhodocyclales</taxon>
        <taxon>Azonexaceae</taxon>
        <taxon>Dechloromonas</taxon>
    </lineage>
</organism>
<dbReference type="InterPro" id="IPR015421">
    <property type="entry name" value="PyrdxlP-dep_Trfase_major"/>
</dbReference>
<dbReference type="PANTHER" id="PTHR21152:SF40">
    <property type="entry name" value="ALANINE--GLYOXYLATE AMINOTRANSFERASE"/>
    <property type="match status" value="1"/>
</dbReference>
<dbReference type="Gene3D" id="3.90.1150.10">
    <property type="entry name" value="Aspartate Aminotransferase, domain 1"/>
    <property type="match status" value="1"/>
</dbReference>
<dbReference type="InterPro" id="IPR024169">
    <property type="entry name" value="SP_NH2Trfase/AEP_transaminase"/>
</dbReference>
<evidence type="ECO:0000256" key="3">
    <source>
        <dbReference type="PIRSR" id="PIRSR000524-50"/>
    </source>
</evidence>
<name>Q47CH9_DECAR</name>
<dbReference type="HOGENOM" id="CLU_044792_0_0_4"/>
<protein>
    <submittedName>
        <fullName evidence="4">Aminotransferase, class V</fullName>
    </submittedName>
</protein>
<accession>Q47CH9</accession>
<keyword evidence="4" id="KW-0032">Aminotransferase</keyword>
<comment type="cofactor">
    <cofactor evidence="1 3">
        <name>pyridoxal 5'-phosphate</name>
        <dbReference type="ChEBI" id="CHEBI:597326"/>
    </cofactor>
</comment>
<dbReference type="GO" id="GO:0008453">
    <property type="term" value="F:alanine-glyoxylate transaminase activity"/>
    <property type="evidence" value="ECO:0007669"/>
    <property type="project" value="TreeGrafter"/>
</dbReference>
<evidence type="ECO:0000256" key="1">
    <source>
        <dbReference type="ARBA" id="ARBA00001933"/>
    </source>
</evidence>
<keyword evidence="4" id="KW-0808">Transferase</keyword>
<dbReference type="PIRSF" id="PIRSF000524">
    <property type="entry name" value="SPT"/>
    <property type="match status" value="1"/>
</dbReference>
<dbReference type="GO" id="GO:0004760">
    <property type="term" value="F:L-serine-pyruvate transaminase activity"/>
    <property type="evidence" value="ECO:0007669"/>
    <property type="project" value="TreeGrafter"/>
</dbReference>
<dbReference type="KEGG" id="dar:Daro_2722"/>
<dbReference type="AlphaFoldDB" id="Q47CH9"/>
<dbReference type="eggNOG" id="COG0075">
    <property type="taxonomic scope" value="Bacteria"/>
</dbReference>
<dbReference type="SUPFAM" id="SSF53383">
    <property type="entry name" value="PLP-dependent transferases"/>
    <property type="match status" value="1"/>
</dbReference>